<protein>
    <recommendedName>
        <fullName evidence="2">Glycosyl transferase family 1 domain-containing protein</fullName>
    </recommendedName>
</protein>
<evidence type="ECO:0008006" key="2">
    <source>
        <dbReference type="Google" id="ProtNLM"/>
    </source>
</evidence>
<dbReference type="AlphaFoldDB" id="A0A6C0JTP1"/>
<organism evidence="1">
    <name type="scientific">viral metagenome</name>
    <dbReference type="NCBI Taxonomy" id="1070528"/>
    <lineage>
        <taxon>unclassified sequences</taxon>
        <taxon>metagenomes</taxon>
        <taxon>organismal metagenomes</taxon>
    </lineage>
</organism>
<dbReference type="SUPFAM" id="SSF53756">
    <property type="entry name" value="UDP-Glycosyltransferase/glycogen phosphorylase"/>
    <property type="match status" value="1"/>
</dbReference>
<proteinExistence type="predicted"/>
<dbReference type="Gene3D" id="3.40.50.2000">
    <property type="entry name" value="Glycogen Phosphorylase B"/>
    <property type="match status" value="1"/>
</dbReference>
<sequence>MVKIAFHDNCLCERGTTTALYDYAYYNKHYLNNESIIIYNSTNDKNVLEVIKKFNKEFKLYSYEIWDSVDYILELEKCDILYMIKAGNTDNKQSKYCKNIIHCVFNTDELDNTVYGKISNTFGSECTVVPHMINLPNIDTNLRHILNIPENAFVFGRYGGYDQFDIEYVHSVIDIISDQYPDIYFLFANTQKFCKLKNNLIFLEAIIDLEKKTEFINTCDVMIHARKMGETFGLAVGEFSTRNKPILTSDMGEKNHLSILKDKCFIYQDASSLYKLMIYLFNNKDELKQNNWNMYNDYSPGNIMNLFNEKFIL</sequence>
<accession>A0A6C0JTP1</accession>
<name>A0A6C0JTP1_9ZZZZ</name>
<dbReference type="EMBL" id="MN740684">
    <property type="protein sequence ID" value="QHU07268.1"/>
    <property type="molecule type" value="Genomic_DNA"/>
</dbReference>
<reference evidence="1" key="1">
    <citation type="journal article" date="2020" name="Nature">
        <title>Giant virus diversity and host interactions through global metagenomics.</title>
        <authorList>
            <person name="Schulz F."/>
            <person name="Roux S."/>
            <person name="Paez-Espino D."/>
            <person name="Jungbluth S."/>
            <person name="Walsh D.A."/>
            <person name="Denef V.J."/>
            <person name="McMahon K.D."/>
            <person name="Konstantinidis K.T."/>
            <person name="Eloe-Fadrosh E.A."/>
            <person name="Kyrpides N.C."/>
            <person name="Woyke T."/>
        </authorList>
    </citation>
    <scope>NUCLEOTIDE SEQUENCE</scope>
    <source>
        <strain evidence="1">GVMAG-S-1040241-154</strain>
    </source>
</reference>
<evidence type="ECO:0000313" key="1">
    <source>
        <dbReference type="EMBL" id="QHU07268.1"/>
    </source>
</evidence>